<sequence length="84" mass="9241">MTEKFAQLVSVYKTLGPEKFPLIEQTFYPNHKEMSVLVFVVFGDDALGTAELLSSAKIKVVVTGDGQVPELTLIPSALQTEKQQ</sequence>
<dbReference type="GO" id="GO:0030672">
    <property type="term" value="C:synaptic vesicle membrane"/>
    <property type="evidence" value="ECO:0007669"/>
    <property type="project" value="TreeGrafter"/>
</dbReference>
<dbReference type="OrthoDB" id="10249572at2759"/>
<dbReference type="InterPro" id="IPR020898">
    <property type="entry name" value="Synapsin_ATP-bd_dom"/>
</dbReference>
<protein>
    <recommendedName>
        <fullName evidence="1">Synapsin ATP-binding domain-containing protein</fullName>
    </recommendedName>
</protein>
<dbReference type="GO" id="GO:0007269">
    <property type="term" value="P:neurotransmitter secretion"/>
    <property type="evidence" value="ECO:0007669"/>
    <property type="project" value="TreeGrafter"/>
</dbReference>
<evidence type="ECO:0000313" key="2">
    <source>
        <dbReference type="EMBL" id="RMC00112.1"/>
    </source>
</evidence>
<organism evidence="2 3">
    <name type="scientific">Hirundo rustica rustica</name>
    <dbReference type="NCBI Taxonomy" id="333673"/>
    <lineage>
        <taxon>Eukaryota</taxon>
        <taxon>Metazoa</taxon>
        <taxon>Chordata</taxon>
        <taxon>Craniata</taxon>
        <taxon>Vertebrata</taxon>
        <taxon>Euteleostomi</taxon>
        <taxon>Archelosauria</taxon>
        <taxon>Archosauria</taxon>
        <taxon>Dinosauria</taxon>
        <taxon>Saurischia</taxon>
        <taxon>Theropoda</taxon>
        <taxon>Coelurosauria</taxon>
        <taxon>Aves</taxon>
        <taxon>Neognathae</taxon>
        <taxon>Neoaves</taxon>
        <taxon>Telluraves</taxon>
        <taxon>Australaves</taxon>
        <taxon>Passeriformes</taxon>
        <taxon>Sylvioidea</taxon>
        <taxon>Hirundinidae</taxon>
        <taxon>Hirundo</taxon>
    </lineage>
</organism>
<dbReference type="Pfam" id="PF02750">
    <property type="entry name" value="Synapsin_C"/>
    <property type="match status" value="1"/>
</dbReference>
<feature type="domain" description="Synapsin ATP-binding" evidence="1">
    <location>
        <begin position="5"/>
        <end position="37"/>
    </location>
</feature>
<evidence type="ECO:0000259" key="1">
    <source>
        <dbReference type="Pfam" id="PF02750"/>
    </source>
</evidence>
<gene>
    <name evidence="2" type="ORF">DUI87_23522</name>
</gene>
<dbReference type="STRING" id="333673.A0A3M0JGE3"/>
<dbReference type="AlphaFoldDB" id="A0A3M0JGE3"/>
<dbReference type="PANTHER" id="PTHR10841:SF20">
    <property type="entry name" value="SYNAPSIN-2"/>
    <property type="match status" value="1"/>
</dbReference>
<name>A0A3M0JGE3_HIRRU</name>
<comment type="caution">
    <text evidence="2">The sequence shown here is derived from an EMBL/GenBank/DDBJ whole genome shotgun (WGS) entry which is preliminary data.</text>
</comment>
<dbReference type="Gene3D" id="3.30.470.20">
    <property type="entry name" value="ATP-grasp fold, B domain"/>
    <property type="match status" value="1"/>
</dbReference>
<dbReference type="Proteomes" id="UP000269221">
    <property type="component" value="Unassembled WGS sequence"/>
</dbReference>
<evidence type="ECO:0000313" key="3">
    <source>
        <dbReference type="Proteomes" id="UP000269221"/>
    </source>
</evidence>
<keyword evidence="3" id="KW-1185">Reference proteome</keyword>
<reference evidence="2 3" key="1">
    <citation type="submission" date="2018-07" db="EMBL/GenBank/DDBJ databases">
        <title>A high quality draft genome assembly of the barn swallow (H. rustica rustica).</title>
        <authorList>
            <person name="Formenti G."/>
            <person name="Chiara M."/>
            <person name="Poveda L."/>
            <person name="Francoijs K.-J."/>
            <person name="Bonisoli-Alquati A."/>
            <person name="Canova L."/>
            <person name="Gianfranceschi L."/>
            <person name="Horner D.S."/>
            <person name="Saino N."/>
        </authorList>
    </citation>
    <scope>NUCLEOTIDE SEQUENCE [LARGE SCALE GENOMIC DNA]</scope>
    <source>
        <strain evidence="2">Chelidonia</strain>
        <tissue evidence="2">Blood</tissue>
    </source>
</reference>
<accession>A0A3M0JGE3</accession>
<dbReference type="EMBL" id="QRBI01000145">
    <property type="protein sequence ID" value="RMC00112.1"/>
    <property type="molecule type" value="Genomic_DNA"/>
</dbReference>
<proteinExistence type="predicted"/>
<dbReference type="PANTHER" id="PTHR10841">
    <property type="entry name" value="SYNAPSIN"/>
    <property type="match status" value="1"/>
</dbReference>